<dbReference type="AlphaFoldDB" id="X0U0E8"/>
<name>X0U0E8_9ZZZZ</name>
<feature type="non-terminal residue" evidence="2">
    <location>
        <position position="1"/>
    </location>
</feature>
<protein>
    <submittedName>
        <fullName evidence="2">Uncharacterized protein</fullName>
    </submittedName>
</protein>
<reference evidence="2" key="1">
    <citation type="journal article" date="2014" name="Front. Microbiol.">
        <title>High frequency of phylogenetically diverse reductive dehalogenase-homologous genes in deep subseafloor sedimentary metagenomes.</title>
        <authorList>
            <person name="Kawai M."/>
            <person name="Futagami T."/>
            <person name="Toyoda A."/>
            <person name="Takaki Y."/>
            <person name="Nishi S."/>
            <person name="Hori S."/>
            <person name="Arai W."/>
            <person name="Tsubouchi T."/>
            <person name="Morono Y."/>
            <person name="Uchiyama I."/>
            <person name="Ito T."/>
            <person name="Fujiyama A."/>
            <person name="Inagaki F."/>
            <person name="Takami H."/>
        </authorList>
    </citation>
    <scope>NUCLEOTIDE SEQUENCE</scope>
    <source>
        <strain evidence="2">Expedition CK06-06</strain>
    </source>
</reference>
<comment type="caution">
    <text evidence="2">The sequence shown here is derived from an EMBL/GenBank/DDBJ whole genome shotgun (WGS) entry which is preliminary data.</text>
</comment>
<feature type="region of interest" description="Disordered" evidence="1">
    <location>
        <begin position="1"/>
        <end position="77"/>
    </location>
</feature>
<organism evidence="2">
    <name type="scientific">marine sediment metagenome</name>
    <dbReference type="NCBI Taxonomy" id="412755"/>
    <lineage>
        <taxon>unclassified sequences</taxon>
        <taxon>metagenomes</taxon>
        <taxon>ecological metagenomes</taxon>
    </lineage>
</organism>
<accession>X0U0E8</accession>
<feature type="compositionally biased region" description="Polar residues" evidence="1">
    <location>
        <begin position="1"/>
        <end position="11"/>
    </location>
</feature>
<dbReference type="EMBL" id="BARS01012477">
    <property type="protein sequence ID" value="GAF99298.1"/>
    <property type="molecule type" value="Genomic_DNA"/>
</dbReference>
<feature type="compositionally biased region" description="Basic and acidic residues" evidence="1">
    <location>
        <begin position="38"/>
        <end position="55"/>
    </location>
</feature>
<sequence length="77" mass="8632">APVDENGQSIEQGGGGIPVDTPTEEGKRPLAIEEGEDIRDKKALPRKHRLEEAEYKVPTPEEEEEEEEDSFENDVWG</sequence>
<gene>
    <name evidence="2" type="ORF">S01H1_22202</name>
</gene>
<evidence type="ECO:0000256" key="1">
    <source>
        <dbReference type="SAM" id="MobiDB-lite"/>
    </source>
</evidence>
<feature type="compositionally biased region" description="Acidic residues" evidence="1">
    <location>
        <begin position="60"/>
        <end position="77"/>
    </location>
</feature>
<evidence type="ECO:0000313" key="2">
    <source>
        <dbReference type="EMBL" id="GAF99298.1"/>
    </source>
</evidence>
<proteinExistence type="predicted"/>